<keyword evidence="3" id="KW-1185">Reference proteome</keyword>
<evidence type="ECO:0000256" key="1">
    <source>
        <dbReference type="SAM" id="Coils"/>
    </source>
</evidence>
<dbReference type="AlphaFoldDB" id="H3AYZ0"/>
<dbReference type="InterPro" id="IPR038807">
    <property type="entry name" value="CCDC150"/>
</dbReference>
<dbReference type="OMA" id="TIYSHIK"/>
<feature type="coiled-coil region" evidence="1">
    <location>
        <begin position="138"/>
        <end position="193"/>
    </location>
</feature>
<organism evidence="2 3">
    <name type="scientific">Latimeria chalumnae</name>
    <name type="common">Coelacanth</name>
    <dbReference type="NCBI Taxonomy" id="7897"/>
    <lineage>
        <taxon>Eukaryota</taxon>
        <taxon>Metazoa</taxon>
        <taxon>Chordata</taxon>
        <taxon>Craniata</taxon>
        <taxon>Vertebrata</taxon>
        <taxon>Euteleostomi</taxon>
        <taxon>Coelacanthiformes</taxon>
        <taxon>Coelacanthidae</taxon>
        <taxon>Latimeria</taxon>
    </lineage>
</organism>
<dbReference type="Proteomes" id="UP000008672">
    <property type="component" value="Unassembled WGS sequence"/>
</dbReference>
<dbReference type="EMBL" id="AFYH01076499">
    <property type="status" value="NOT_ANNOTATED_CDS"/>
    <property type="molecule type" value="Genomic_DNA"/>
</dbReference>
<keyword evidence="1" id="KW-0175">Coiled coil</keyword>
<evidence type="ECO:0008006" key="4">
    <source>
        <dbReference type="Google" id="ProtNLM"/>
    </source>
</evidence>
<proteinExistence type="predicted"/>
<feature type="coiled-coil region" evidence="1">
    <location>
        <begin position="236"/>
        <end position="284"/>
    </location>
</feature>
<sequence length="298" mass="34145">VGQKVHYNTTILIMYRPVISPLNTNTTVPETFTVLQQRINTAEEQAEALIKDLGTLGVSGGELQMFSKPPGGPELHRPISPVHTRKAFTGENDTLWKNCESLVSRVCRMESIIQTLKLNIFRLQTEKELNPNSSAQLAERLKSVQEEHIQELRTVQREMMRLRQQLCEVNEEKEAAQDELHRLSAALEIATATKTDVVMAAEELKTVKSKMSRKLHELISKRALEKCLRLSLEESQAALLQRVQDMEKVVEQEREQVQLLQKECKALTRDSHETQERLQREQQRAGFKRIDVVTCNLL</sequence>
<dbReference type="GeneTree" id="ENSGT00940000167666"/>
<accession>H3AYZ0</accession>
<name>H3AYZ0_LATCH</name>
<reference evidence="2" key="2">
    <citation type="submission" date="2025-08" db="UniProtKB">
        <authorList>
            <consortium name="Ensembl"/>
        </authorList>
    </citation>
    <scope>IDENTIFICATION</scope>
</reference>
<evidence type="ECO:0000313" key="3">
    <source>
        <dbReference type="Proteomes" id="UP000008672"/>
    </source>
</evidence>
<reference evidence="2" key="3">
    <citation type="submission" date="2025-09" db="UniProtKB">
        <authorList>
            <consortium name="Ensembl"/>
        </authorList>
    </citation>
    <scope>IDENTIFICATION</scope>
</reference>
<dbReference type="STRING" id="7897.ENSLACP00000014861"/>
<reference evidence="3" key="1">
    <citation type="submission" date="2011-08" db="EMBL/GenBank/DDBJ databases">
        <title>The draft genome of Latimeria chalumnae.</title>
        <authorList>
            <person name="Di Palma F."/>
            <person name="Alfoldi J."/>
            <person name="Johnson J."/>
            <person name="Berlin A."/>
            <person name="Gnerre S."/>
            <person name="Jaffe D."/>
            <person name="MacCallum I."/>
            <person name="Young S."/>
            <person name="Walker B.J."/>
            <person name="Lander E."/>
            <person name="Lindblad-Toh K."/>
        </authorList>
    </citation>
    <scope>NUCLEOTIDE SEQUENCE [LARGE SCALE GENOMIC DNA]</scope>
    <source>
        <strain evidence="3">Wild caught</strain>
    </source>
</reference>
<dbReference type="eggNOG" id="ENOG502QRGC">
    <property type="taxonomic scope" value="Eukaryota"/>
</dbReference>
<dbReference type="HOGENOM" id="CLU_083516_0_0_1"/>
<dbReference type="PANTHER" id="PTHR35352">
    <property type="entry name" value="COILED-COIL DOMAIN-CONTAINING PROTEIN 150"/>
    <property type="match status" value="1"/>
</dbReference>
<evidence type="ECO:0000313" key="2">
    <source>
        <dbReference type="Ensembl" id="ENSLACP00000014861.1"/>
    </source>
</evidence>
<dbReference type="Bgee" id="ENSLACG00000013080">
    <property type="expression patterns" value="Expressed in pectoral fin and 2 other cell types or tissues"/>
</dbReference>
<dbReference type="Ensembl" id="ENSLACT00000014965.1">
    <property type="protein sequence ID" value="ENSLACP00000014861.1"/>
    <property type="gene ID" value="ENSLACG00000013080.1"/>
</dbReference>
<protein>
    <recommendedName>
        <fullName evidence="4">Coiled-coil domain containing 150</fullName>
    </recommendedName>
</protein>
<dbReference type="InParanoid" id="H3AYZ0"/>
<dbReference type="PANTHER" id="PTHR35352:SF1">
    <property type="entry name" value="COILED-COIL DOMAIN-CONTAINING PROTEIN 150"/>
    <property type="match status" value="1"/>
</dbReference>